<evidence type="ECO:0000256" key="1">
    <source>
        <dbReference type="SAM" id="MobiDB-lite"/>
    </source>
</evidence>
<dbReference type="InterPro" id="IPR052928">
    <property type="entry name" value="Desiccation-related_membrane"/>
</dbReference>
<keyword evidence="5" id="KW-1185">Reference proteome</keyword>
<dbReference type="EMBL" id="CP130612">
    <property type="protein sequence ID" value="WKW11627.1"/>
    <property type="molecule type" value="Genomic_DNA"/>
</dbReference>
<dbReference type="AlphaFoldDB" id="A0AA49JZA5"/>
<dbReference type="PANTHER" id="PTHR35792">
    <property type="entry name" value="GENERAL STRESS PROTEIN"/>
    <property type="match status" value="1"/>
</dbReference>
<reference evidence="4" key="1">
    <citation type="submission" date="2023-07" db="EMBL/GenBank/DDBJ databases">
        <authorList>
            <person name="Haufschild T."/>
            <person name="Kallscheuer N."/>
            <person name="Hammer J."/>
            <person name="Kohn T."/>
            <person name="Kabuu M."/>
            <person name="Jogler M."/>
            <person name="Wohfarth N."/>
            <person name="Heuer A."/>
            <person name="Rohde M."/>
            <person name="van Teeseling M.C.F."/>
            <person name="Jogler C."/>
        </authorList>
    </citation>
    <scope>NUCLEOTIDE SEQUENCE</scope>
    <source>
        <strain evidence="3">Strain 138</strain>
        <strain evidence="4">Strain 318</strain>
    </source>
</reference>
<evidence type="ECO:0000313" key="5">
    <source>
        <dbReference type="Proteomes" id="UP001229955"/>
    </source>
</evidence>
<dbReference type="PANTHER" id="PTHR35792:SF1">
    <property type="entry name" value="SLL0268 PROTEIN"/>
    <property type="match status" value="1"/>
</dbReference>
<keyword evidence="2" id="KW-0472">Membrane</keyword>
<evidence type="ECO:0000256" key="2">
    <source>
        <dbReference type="SAM" id="Phobius"/>
    </source>
</evidence>
<protein>
    <submittedName>
        <fullName evidence="4">YtxH domain-containing protein</fullName>
    </submittedName>
</protein>
<evidence type="ECO:0000313" key="3">
    <source>
        <dbReference type="EMBL" id="WKW11627.1"/>
    </source>
</evidence>
<evidence type="ECO:0000313" key="4">
    <source>
        <dbReference type="EMBL" id="WKW14537.1"/>
    </source>
</evidence>
<name>A0AA49JZA5_9BACT</name>
<accession>A0AA49JZA5</accession>
<dbReference type="RefSeq" id="WP_367887325.1">
    <property type="nucleotide sequence ID" value="NZ_CP130612.1"/>
</dbReference>
<feature type="compositionally biased region" description="Basic and acidic residues" evidence="1">
    <location>
        <begin position="73"/>
        <end position="102"/>
    </location>
</feature>
<proteinExistence type="predicted"/>
<accession>A0AA49JTK0</accession>
<dbReference type="Pfam" id="PF12732">
    <property type="entry name" value="YtxH"/>
    <property type="match status" value="1"/>
</dbReference>
<sequence>MAERDEPAVVIERRGGGAGSGIALFLLGAAVGAGLALLWAPQSGDETRAQIRRGARRLKRKARDLADSGRDLVDDLQRQGKSAARDARSALEERLARHREAVDGEDDGV</sequence>
<dbReference type="KEGG" id="pspc:Strain318_000882"/>
<keyword evidence="2" id="KW-1133">Transmembrane helix</keyword>
<dbReference type="EMBL" id="CP130613">
    <property type="protein sequence ID" value="WKW14537.1"/>
    <property type="molecule type" value="Genomic_DNA"/>
</dbReference>
<organism evidence="4 5">
    <name type="scientific">Pseudogemmatithrix spongiicola</name>
    <dbReference type="NCBI Taxonomy" id="3062599"/>
    <lineage>
        <taxon>Bacteria</taxon>
        <taxon>Pseudomonadati</taxon>
        <taxon>Gemmatimonadota</taxon>
        <taxon>Gemmatimonadia</taxon>
        <taxon>Gemmatimonadales</taxon>
        <taxon>Gemmatimonadaceae</taxon>
        <taxon>Pseudogemmatithrix</taxon>
    </lineage>
</organism>
<feature type="transmembrane region" description="Helical" evidence="2">
    <location>
        <begin position="20"/>
        <end position="40"/>
    </location>
</feature>
<dbReference type="InterPro" id="IPR024623">
    <property type="entry name" value="YtxH"/>
</dbReference>
<feature type="region of interest" description="Disordered" evidence="1">
    <location>
        <begin position="73"/>
        <end position="109"/>
    </location>
</feature>
<dbReference type="Proteomes" id="UP001229955">
    <property type="component" value="Chromosome"/>
</dbReference>
<gene>
    <name evidence="3" type="ORF">Strain138_000882</name>
    <name evidence="4" type="ORF">Strain318_000882</name>
</gene>
<keyword evidence="2" id="KW-0812">Transmembrane</keyword>